<proteinExistence type="predicted"/>
<name>A0ABY9X124_9BACT</name>
<reference evidence="2 3" key="1">
    <citation type="submission" date="2019-08" db="EMBL/GenBank/DDBJ databases">
        <title>Archangium and Cystobacter genomes.</title>
        <authorList>
            <person name="Chen I.-C.K."/>
            <person name="Wielgoss S."/>
        </authorList>
    </citation>
    <scope>NUCLEOTIDE SEQUENCE [LARGE SCALE GENOMIC DNA]</scope>
    <source>
        <strain evidence="2 3">Cbm 6</strain>
    </source>
</reference>
<protein>
    <submittedName>
        <fullName evidence="2">Uncharacterized protein</fullName>
    </submittedName>
</protein>
<keyword evidence="3" id="KW-1185">Reference proteome</keyword>
<evidence type="ECO:0000256" key="1">
    <source>
        <dbReference type="SAM" id="MobiDB-lite"/>
    </source>
</evidence>
<feature type="region of interest" description="Disordered" evidence="1">
    <location>
        <begin position="31"/>
        <end position="50"/>
    </location>
</feature>
<dbReference type="RefSeq" id="WP_395806773.1">
    <property type="nucleotide sequence ID" value="NZ_CP043494.1"/>
</dbReference>
<dbReference type="PANTHER" id="PTHR43162">
    <property type="match status" value="1"/>
</dbReference>
<dbReference type="Proteomes" id="UP001611383">
    <property type="component" value="Chromosome"/>
</dbReference>
<dbReference type="InterPro" id="IPR036291">
    <property type="entry name" value="NAD(P)-bd_dom_sf"/>
</dbReference>
<dbReference type="SUPFAM" id="SSF51735">
    <property type="entry name" value="NAD(P)-binding Rossmann-fold domains"/>
    <property type="match status" value="1"/>
</dbReference>
<accession>A0ABY9X124</accession>
<dbReference type="PANTHER" id="PTHR43162:SF1">
    <property type="entry name" value="PRESTALK A DIFFERENTIATION PROTEIN A"/>
    <property type="match status" value="1"/>
</dbReference>
<evidence type="ECO:0000313" key="2">
    <source>
        <dbReference type="EMBL" id="WNG49104.1"/>
    </source>
</evidence>
<dbReference type="EMBL" id="CP043494">
    <property type="protein sequence ID" value="WNG49104.1"/>
    <property type="molecule type" value="Genomic_DNA"/>
</dbReference>
<dbReference type="InterPro" id="IPR051604">
    <property type="entry name" value="Ergot_Alk_Oxidoreductase"/>
</dbReference>
<dbReference type="Gene3D" id="3.90.25.10">
    <property type="entry name" value="UDP-galactose 4-epimerase, domain 1"/>
    <property type="match status" value="1"/>
</dbReference>
<organism evidence="2 3">
    <name type="scientific">Archangium minus</name>
    <dbReference type="NCBI Taxonomy" id="83450"/>
    <lineage>
        <taxon>Bacteria</taxon>
        <taxon>Pseudomonadati</taxon>
        <taxon>Myxococcota</taxon>
        <taxon>Myxococcia</taxon>
        <taxon>Myxococcales</taxon>
        <taxon>Cystobacterineae</taxon>
        <taxon>Archangiaceae</taxon>
        <taxon>Archangium</taxon>
    </lineage>
</organism>
<sequence>MSKPGMLVTGGTGKTSGRVVRRLKELGWPVRLASPRGAPPRESRACASTGTNRRVTRARWTAWSASSYGEAAAIIGDALGRPVRHVNLSEEALAERWSRLGLRQDYAALLASMDGAIARGAEDRTTATVEQVTGQPPRDLADFARASVSAWRK</sequence>
<evidence type="ECO:0000313" key="3">
    <source>
        <dbReference type="Proteomes" id="UP001611383"/>
    </source>
</evidence>
<gene>
    <name evidence="2" type="ORF">F0U60_37055</name>
</gene>